<dbReference type="SMART" id="SM00353">
    <property type="entry name" value="HLH"/>
    <property type="match status" value="1"/>
</dbReference>
<dbReference type="PANTHER" id="PTHR23349">
    <property type="entry name" value="BASIC HELIX-LOOP-HELIX TRANSCRIPTION FACTOR, TWIST"/>
    <property type="match status" value="1"/>
</dbReference>
<sequence length="258" mass="30024">MYSQNISISPTKIFNDPFCNNNGRIDISTNESQSKNNEIFTNSSLIPIESKILINTPFIPRKRGRKRKCENGLEVHDEESAVKHAKQIEKVRNTQINIYFDHLQKLVPFVPEKQRLPKIKLLKLTMRYIEHLKKCINGELIVDKEHSSNGYDYKRVITRDDFKQTAIEELQHKNSYISRANEELRRWEEIKAHREKDGRSSTDSQTSASTHSLDGNSNLTTIGNICYETVNTNNYNFNSIIDNNYHYPSHSKNMMVGF</sequence>
<feature type="region of interest" description="Disordered" evidence="1">
    <location>
        <begin position="192"/>
        <end position="214"/>
    </location>
</feature>
<feature type="compositionally biased region" description="Polar residues" evidence="1">
    <location>
        <begin position="201"/>
        <end position="214"/>
    </location>
</feature>
<feature type="domain" description="BHLH" evidence="2">
    <location>
        <begin position="80"/>
        <end position="132"/>
    </location>
</feature>
<name>A0A0K0EFK1_STRER</name>
<keyword evidence="3" id="KW-1185">Reference proteome</keyword>
<dbReference type="GO" id="GO:0000977">
    <property type="term" value="F:RNA polymerase II transcription regulatory region sequence-specific DNA binding"/>
    <property type="evidence" value="ECO:0007669"/>
    <property type="project" value="TreeGrafter"/>
</dbReference>
<evidence type="ECO:0000256" key="1">
    <source>
        <dbReference type="SAM" id="MobiDB-lite"/>
    </source>
</evidence>
<dbReference type="Proteomes" id="UP000035681">
    <property type="component" value="Unplaced"/>
</dbReference>
<accession>A0A0K0EFK1</accession>
<dbReference type="InterPro" id="IPR011598">
    <property type="entry name" value="bHLH_dom"/>
</dbReference>
<evidence type="ECO:0000259" key="2">
    <source>
        <dbReference type="PROSITE" id="PS50888"/>
    </source>
</evidence>
<dbReference type="InterPro" id="IPR036638">
    <property type="entry name" value="HLH_DNA-bd_sf"/>
</dbReference>
<dbReference type="PROSITE" id="PS50888">
    <property type="entry name" value="BHLH"/>
    <property type="match status" value="1"/>
</dbReference>
<dbReference type="Gene3D" id="4.10.280.10">
    <property type="entry name" value="Helix-loop-helix DNA-binding domain"/>
    <property type="match status" value="1"/>
</dbReference>
<evidence type="ECO:0000313" key="5">
    <source>
        <dbReference type="WBParaSite" id="TCONS_00007593.p1"/>
    </source>
</evidence>
<dbReference type="InterPro" id="IPR050283">
    <property type="entry name" value="E-box_TF_Regulators"/>
</dbReference>
<dbReference type="STRING" id="6248.A0A0K0EFK1"/>
<dbReference type="WBParaSite" id="SSTP_0000826400.1">
    <property type="protein sequence ID" value="SSTP_0000826400.1"/>
    <property type="gene ID" value="SSTP_0000826400"/>
</dbReference>
<dbReference type="SUPFAM" id="SSF47459">
    <property type="entry name" value="HLH, helix-loop-helix DNA-binding domain"/>
    <property type="match status" value="1"/>
</dbReference>
<evidence type="ECO:0000313" key="4">
    <source>
        <dbReference type="WBParaSite" id="SSTP_0000826400.1"/>
    </source>
</evidence>
<protein>
    <submittedName>
        <fullName evidence="4 5">BHLH domain-containing protein</fullName>
    </submittedName>
</protein>
<dbReference type="PANTHER" id="PTHR23349:SF68">
    <property type="entry name" value="FI14601P"/>
    <property type="match status" value="1"/>
</dbReference>
<dbReference type="GO" id="GO:0046983">
    <property type="term" value="F:protein dimerization activity"/>
    <property type="evidence" value="ECO:0007669"/>
    <property type="project" value="InterPro"/>
</dbReference>
<dbReference type="WBParaSite" id="TCONS_00007593.p1">
    <property type="protein sequence ID" value="TCONS_00007593.p1"/>
    <property type="gene ID" value="XLOC_005623"/>
</dbReference>
<dbReference type="GO" id="GO:0032502">
    <property type="term" value="P:developmental process"/>
    <property type="evidence" value="ECO:0007669"/>
    <property type="project" value="TreeGrafter"/>
</dbReference>
<reference evidence="4" key="1">
    <citation type="submission" date="2015-08" db="UniProtKB">
        <authorList>
            <consortium name="WormBaseParasite"/>
        </authorList>
    </citation>
    <scope>IDENTIFICATION</scope>
</reference>
<evidence type="ECO:0000313" key="3">
    <source>
        <dbReference type="Proteomes" id="UP000035681"/>
    </source>
</evidence>
<dbReference type="GO" id="GO:0000981">
    <property type="term" value="F:DNA-binding transcription factor activity, RNA polymerase II-specific"/>
    <property type="evidence" value="ECO:0007669"/>
    <property type="project" value="TreeGrafter"/>
</dbReference>
<dbReference type="Pfam" id="PF00010">
    <property type="entry name" value="HLH"/>
    <property type="match status" value="1"/>
</dbReference>
<dbReference type="AlphaFoldDB" id="A0A0K0EFK1"/>
<proteinExistence type="predicted"/>
<organism evidence="4">
    <name type="scientific">Strongyloides stercoralis</name>
    <name type="common">Threadworm</name>
    <dbReference type="NCBI Taxonomy" id="6248"/>
    <lineage>
        <taxon>Eukaryota</taxon>
        <taxon>Metazoa</taxon>
        <taxon>Ecdysozoa</taxon>
        <taxon>Nematoda</taxon>
        <taxon>Chromadorea</taxon>
        <taxon>Rhabditida</taxon>
        <taxon>Tylenchina</taxon>
        <taxon>Panagrolaimomorpha</taxon>
        <taxon>Strongyloidoidea</taxon>
        <taxon>Strongyloididae</taxon>
        <taxon>Strongyloides</taxon>
    </lineage>
</organism>